<accession>A0A8C3XXH8</accession>
<evidence type="ECO:0000256" key="4">
    <source>
        <dbReference type="PROSITE-ProRule" id="PRU00175"/>
    </source>
</evidence>
<reference evidence="6" key="3">
    <citation type="submission" date="2025-09" db="UniProtKB">
        <authorList>
            <consortium name="Ensembl"/>
        </authorList>
    </citation>
    <scope>IDENTIFICATION</scope>
</reference>
<dbReference type="Proteomes" id="UP000694563">
    <property type="component" value="Chromosome 1"/>
</dbReference>
<evidence type="ECO:0000313" key="6">
    <source>
        <dbReference type="Ensembl" id="ENSCUSP00005000392.1"/>
    </source>
</evidence>
<sequence length="69" mass="7733">MSLQVVQVSSIEHRKYGLHKTDWNCPICRAGAGEKASVSLCDHQFCLGCIVRWLKRNPSCPLCSLQWGS</sequence>
<dbReference type="InterPro" id="IPR013083">
    <property type="entry name" value="Znf_RING/FYVE/PHD"/>
</dbReference>
<dbReference type="AlphaFoldDB" id="A0A8C3XXH8"/>
<evidence type="ECO:0000256" key="2">
    <source>
        <dbReference type="ARBA" id="ARBA00022771"/>
    </source>
</evidence>
<dbReference type="InterPro" id="IPR017907">
    <property type="entry name" value="Znf_RING_CS"/>
</dbReference>
<evidence type="ECO:0000256" key="1">
    <source>
        <dbReference type="ARBA" id="ARBA00022723"/>
    </source>
</evidence>
<dbReference type="GO" id="GO:0008270">
    <property type="term" value="F:zinc ion binding"/>
    <property type="evidence" value="ECO:0007669"/>
    <property type="project" value="UniProtKB-KW"/>
</dbReference>
<dbReference type="Gene3D" id="3.30.40.10">
    <property type="entry name" value="Zinc/RING finger domain, C3HC4 (zinc finger)"/>
    <property type="match status" value="1"/>
</dbReference>
<keyword evidence="7" id="KW-1185">Reference proteome</keyword>
<evidence type="ECO:0000259" key="5">
    <source>
        <dbReference type="PROSITE" id="PS50089"/>
    </source>
</evidence>
<feature type="domain" description="RING-type" evidence="5">
    <location>
        <begin position="25"/>
        <end position="64"/>
    </location>
</feature>
<dbReference type="PROSITE" id="PS00518">
    <property type="entry name" value="ZF_RING_1"/>
    <property type="match status" value="1"/>
</dbReference>
<evidence type="ECO:0000313" key="7">
    <source>
        <dbReference type="Proteomes" id="UP000694563"/>
    </source>
</evidence>
<name>A0A8C3XXH8_CATUS</name>
<evidence type="ECO:0000256" key="3">
    <source>
        <dbReference type="ARBA" id="ARBA00022833"/>
    </source>
</evidence>
<protein>
    <recommendedName>
        <fullName evidence="5">RING-type domain-containing protein</fullName>
    </recommendedName>
</protein>
<proteinExistence type="predicted"/>
<reference evidence="6" key="1">
    <citation type="submission" date="2020-10" db="EMBL/GenBank/DDBJ databases">
        <title>Catharus ustulatus (Swainson's thrush) genome, bCatUst1, primary haplotype v2.</title>
        <authorList>
            <person name="Delmore K."/>
            <person name="Vafadar M."/>
            <person name="Formenti G."/>
            <person name="Chow W."/>
            <person name="Pelan S."/>
            <person name="Howe K."/>
            <person name="Rhie A."/>
            <person name="Mountcastle J."/>
            <person name="Haase B."/>
            <person name="Fedrigo O."/>
            <person name="Jarvis E.D."/>
        </authorList>
    </citation>
    <scope>NUCLEOTIDE SEQUENCE [LARGE SCALE GENOMIC DNA]</scope>
</reference>
<keyword evidence="3" id="KW-0862">Zinc</keyword>
<dbReference type="Pfam" id="PF13639">
    <property type="entry name" value="zf-RING_2"/>
    <property type="match status" value="1"/>
</dbReference>
<dbReference type="SMART" id="SM00184">
    <property type="entry name" value="RING"/>
    <property type="match status" value="1"/>
</dbReference>
<dbReference type="SUPFAM" id="SSF57850">
    <property type="entry name" value="RING/U-box"/>
    <property type="match status" value="1"/>
</dbReference>
<dbReference type="PROSITE" id="PS50089">
    <property type="entry name" value="ZF_RING_2"/>
    <property type="match status" value="1"/>
</dbReference>
<keyword evidence="1" id="KW-0479">Metal-binding</keyword>
<organism evidence="6 7">
    <name type="scientific">Catharus ustulatus</name>
    <name type="common">Russet-backed thrush</name>
    <name type="synonym">Hylocichla ustulatus</name>
    <dbReference type="NCBI Taxonomy" id="91951"/>
    <lineage>
        <taxon>Eukaryota</taxon>
        <taxon>Metazoa</taxon>
        <taxon>Chordata</taxon>
        <taxon>Craniata</taxon>
        <taxon>Vertebrata</taxon>
        <taxon>Euteleostomi</taxon>
        <taxon>Archelosauria</taxon>
        <taxon>Archosauria</taxon>
        <taxon>Dinosauria</taxon>
        <taxon>Saurischia</taxon>
        <taxon>Theropoda</taxon>
        <taxon>Coelurosauria</taxon>
        <taxon>Aves</taxon>
        <taxon>Neognathae</taxon>
        <taxon>Neoaves</taxon>
        <taxon>Telluraves</taxon>
        <taxon>Australaves</taxon>
        <taxon>Passeriformes</taxon>
        <taxon>Turdidae</taxon>
        <taxon>Catharus</taxon>
    </lineage>
</organism>
<keyword evidence="2 4" id="KW-0863">Zinc-finger</keyword>
<reference evidence="6" key="2">
    <citation type="submission" date="2025-08" db="UniProtKB">
        <authorList>
            <consortium name="Ensembl"/>
        </authorList>
    </citation>
    <scope>IDENTIFICATION</scope>
</reference>
<dbReference type="Ensembl" id="ENSCUST00005000412.1">
    <property type="protein sequence ID" value="ENSCUSP00005000392.1"/>
    <property type="gene ID" value="ENSCUSG00005000285.1"/>
</dbReference>
<dbReference type="InterPro" id="IPR001841">
    <property type="entry name" value="Znf_RING"/>
</dbReference>